<feature type="region of interest" description="Disordered" evidence="1">
    <location>
        <begin position="1"/>
        <end position="24"/>
    </location>
</feature>
<protein>
    <submittedName>
        <fullName evidence="2">PREDICTED: heavy</fullName>
    </submittedName>
</protein>
<feature type="region of interest" description="Disordered" evidence="1">
    <location>
        <begin position="38"/>
        <end position="112"/>
    </location>
</feature>
<feature type="compositionally biased region" description="Basic and acidic residues" evidence="1">
    <location>
        <begin position="82"/>
        <end position="112"/>
    </location>
</feature>
<evidence type="ECO:0000313" key="2">
    <source>
        <dbReference type="EMBL" id="VVA40291.1"/>
    </source>
</evidence>
<feature type="compositionally biased region" description="Low complexity" evidence="1">
    <location>
        <begin position="1"/>
        <end position="11"/>
    </location>
</feature>
<sequence>MAKKNNNNGVENKNKNNDGGEKKKAIASKIVKWVKSFQGAESMKSEGQANKRTVVGKVDPTKLRDELATKTKNKVDLVSPQPKKDNKVNRDDANDTKKKKPEKTDNDEKAKEAPLMTAVLKLDFQRQKRTTRAVKIAASTTGCDSVSVDMEKGLLTVTGSMDVVELVMRLRARMYAEVVSVRPPLVPLRKKVGGNDDDGNNDGNEGNSGGSGRGDEGNGGGSGRGDEKKKEEDEANGGGKMKYPAGQYGFGQISYRTVHRHGYGYQNGALKMGEKMLLMCCEVFGLLVMYNHLAKDIYTMSIHSERVFSGVQSHFYIPYLQGM</sequence>
<dbReference type="Proteomes" id="UP000327085">
    <property type="component" value="Unassembled WGS sequence"/>
</dbReference>
<proteinExistence type="predicted"/>
<feature type="compositionally biased region" description="Basic and acidic residues" evidence="1">
    <location>
        <begin position="59"/>
        <end position="75"/>
    </location>
</feature>
<organism evidence="2 3">
    <name type="scientific">Prunus dulcis</name>
    <name type="common">Almond</name>
    <name type="synonym">Amygdalus dulcis</name>
    <dbReference type="NCBI Taxonomy" id="3755"/>
    <lineage>
        <taxon>Eukaryota</taxon>
        <taxon>Viridiplantae</taxon>
        <taxon>Streptophyta</taxon>
        <taxon>Embryophyta</taxon>
        <taxon>Tracheophyta</taxon>
        <taxon>Spermatophyta</taxon>
        <taxon>Magnoliopsida</taxon>
        <taxon>eudicotyledons</taxon>
        <taxon>Gunneridae</taxon>
        <taxon>Pentapetalae</taxon>
        <taxon>rosids</taxon>
        <taxon>fabids</taxon>
        <taxon>Rosales</taxon>
        <taxon>Rosaceae</taxon>
        <taxon>Amygdaloideae</taxon>
        <taxon>Amygdaleae</taxon>
        <taxon>Prunus</taxon>
    </lineage>
</organism>
<reference evidence="3" key="1">
    <citation type="journal article" date="2020" name="Plant J.">
        <title>Transposons played a major role in the diversification between the closely related almond and peach genomes: results from the almond genome sequence.</title>
        <authorList>
            <person name="Alioto T."/>
            <person name="Alexiou K.G."/>
            <person name="Bardil A."/>
            <person name="Barteri F."/>
            <person name="Castanera R."/>
            <person name="Cruz F."/>
            <person name="Dhingra A."/>
            <person name="Duval H."/>
            <person name="Fernandez I Marti A."/>
            <person name="Frias L."/>
            <person name="Galan B."/>
            <person name="Garcia J.L."/>
            <person name="Howad W."/>
            <person name="Gomez-Garrido J."/>
            <person name="Gut M."/>
            <person name="Julca I."/>
            <person name="Morata J."/>
            <person name="Puigdomenech P."/>
            <person name="Ribeca P."/>
            <person name="Rubio Cabetas M.J."/>
            <person name="Vlasova A."/>
            <person name="Wirthensohn M."/>
            <person name="Garcia-Mas J."/>
            <person name="Gabaldon T."/>
            <person name="Casacuberta J.M."/>
            <person name="Arus P."/>
        </authorList>
    </citation>
    <scope>NUCLEOTIDE SEQUENCE [LARGE SCALE GENOMIC DNA]</scope>
    <source>
        <strain evidence="3">cv. Texas</strain>
    </source>
</reference>
<evidence type="ECO:0000313" key="3">
    <source>
        <dbReference type="Proteomes" id="UP000327085"/>
    </source>
</evidence>
<dbReference type="EMBL" id="CABIKO010000952">
    <property type="protein sequence ID" value="VVA40291.1"/>
    <property type="molecule type" value="Genomic_DNA"/>
</dbReference>
<dbReference type="InParanoid" id="A0A5E4GL36"/>
<name>A0A5E4GL36_PRUDU</name>
<dbReference type="AlphaFoldDB" id="A0A5E4GL36"/>
<dbReference type="PANTHER" id="PTHR46413:SF2">
    <property type="entry name" value="HEAVY METAL-ASSOCIATED ISOPRENYLATED PLANT PROTEIN 3"/>
    <property type="match status" value="1"/>
</dbReference>
<evidence type="ECO:0000256" key="1">
    <source>
        <dbReference type="SAM" id="MobiDB-lite"/>
    </source>
</evidence>
<dbReference type="GO" id="GO:0046872">
    <property type="term" value="F:metal ion binding"/>
    <property type="evidence" value="ECO:0007669"/>
    <property type="project" value="InterPro"/>
</dbReference>
<dbReference type="InterPro" id="IPR044594">
    <property type="entry name" value="HIPP01/3/5/6"/>
</dbReference>
<feature type="compositionally biased region" description="Basic and acidic residues" evidence="1">
    <location>
        <begin position="12"/>
        <end position="24"/>
    </location>
</feature>
<accession>A0A5E4GL36</accession>
<dbReference type="Gramene" id="VVA40291">
    <property type="protein sequence ID" value="VVA40291"/>
    <property type="gene ID" value="Prudul26B028662"/>
</dbReference>
<feature type="compositionally biased region" description="Gly residues" evidence="1">
    <location>
        <begin position="206"/>
        <end position="223"/>
    </location>
</feature>
<dbReference type="Gene3D" id="3.30.70.100">
    <property type="match status" value="2"/>
</dbReference>
<feature type="region of interest" description="Disordered" evidence="1">
    <location>
        <begin position="187"/>
        <end position="241"/>
    </location>
</feature>
<dbReference type="PANTHER" id="PTHR46413">
    <property type="entry name" value="HEAVY METAL-ASSOCIATED ISOPRENYLATED PLANT PROTEIN 6"/>
    <property type="match status" value="1"/>
</dbReference>
<gene>
    <name evidence="2" type="ORF">ALMOND_2B028662</name>
</gene>